<dbReference type="GO" id="GO:0015990">
    <property type="term" value="P:electron transport coupled proton transport"/>
    <property type="evidence" value="ECO:0007669"/>
    <property type="project" value="TreeGrafter"/>
</dbReference>
<protein>
    <submittedName>
        <fullName evidence="2">NADH dehydrogenase [ubiquinone] iron-sulfur 7, mitochondrial</fullName>
    </submittedName>
</protein>
<dbReference type="AlphaFoldDB" id="A0A6S7FEV3"/>
<dbReference type="GO" id="GO:0032981">
    <property type="term" value="P:mitochondrial respiratory chain complex I assembly"/>
    <property type="evidence" value="ECO:0007669"/>
    <property type="project" value="TreeGrafter"/>
</dbReference>
<gene>
    <name evidence="2" type="ORF">PACLA_8A046374</name>
</gene>
<dbReference type="Gene3D" id="3.40.50.12280">
    <property type="match status" value="1"/>
</dbReference>
<dbReference type="OrthoDB" id="5227681at2759"/>
<proteinExistence type="predicted"/>
<dbReference type="GO" id="GO:0045271">
    <property type="term" value="C:respiratory chain complex I"/>
    <property type="evidence" value="ECO:0007669"/>
    <property type="project" value="TreeGrafter"/>
</dbReference>
<dbReference type="FunFam" id="3.40.50.12280:FF:000009">
    <property type="entry name" value="NADH dehydrogenase [ubiquinone] iron-sulfur protein 7, mitochondrial"/>
    <property type="match status" value="1"/>
</dbReference>
<dbReference type="PANTHER" id="PTHR11995">
    <property type="entry name" value="NADH DEHYDROGENASE"/>
    <property type="match status" value="1"/>
</dbReference>
<evidence type="ECO:0000313" key="2">
    <source>
        <dbReference type="EMBL" id="CAB3977578.1"/>
    </source>
</evidence>
<dbReference type="InterPro" id="IPR006137">
    <property type="entry name" value="NADH_UbQ_OxRdtase-like_20kDa"/>
</dbReference>
<evidence type="ECO:0000259" key="1">
    <source>
        <dbReference type="Pfam" id="PF01058"/>
    </source>
</evidence>
<dbReference type="SUPFAM" id="SSF56770">
    <property type="entry name" value="HydA/Nqo6-like"/>
    <property type="match status" value="1"/>
</dbReference>
<feature type="non-terminal residue" evidence="2">
    <location>
        <position position="395"/>
    </location>
</feature>
<dbReference type="GO" id="GO:0051536">
    <property type="term" value="F:iron-sulfur cluster binding"/>
    <property type="evidence" value="ECO:0007669"/>
    <property type="project" value="InterPro"/>
</dbReference>
<comment type="caution">
    <text evidence="2">The sequence shown here is derived from an EMBL/GenBank/DDBJ whole genome shotgun (WGS) entry which is preliminary data.</text>
</comment>
<dbReference type="GO" id="GO:0008137">
    <property type="term" value="F:NADH dehydrogenase (ubiquinone) activity"/>
    <property type="evidence" value="ECO:0007669"/>
    <property type="project" value="TreeGrafter"/>
</dbReference>
<dbReference type="NCBIfam" id="NF005012">
    <property type="entry name" value="PRK06411.1"/>
    <property type="match status" value="1"/>
</dbReference>
<dbReference type="Proteomes" id="UP001152795">
    <property type="component" value="Unassembled WGS sequence"/>
</dbReference>
<dbReference type="InterPro" id="IPR027267">
    <property type="entry name" value="AH/BAR_dom_sf"/>
</dbReference>
<feature type="domain" description="NADH:ubiquinone oxidoreductase-like 20kDa subunit" evidence="1">
    <location>
        <begin position="312"/>
        <end position="379"/>
    </location>
</feature>
<dbReference type="GO" id="GO:0005739">
    <property type="term" value="C:mitochondrion"/>
    <property type="evidence" value="ECO:0007669"/>
    <property type="project" value="GOC"/>
</dbReference>
<name>A0A6S7FEV3_PARCT</name>
<dbReference type="EMBL" id="CACRXK020000055">
    <property type="protein sequence ID" value="CAB3977578.1"/>
    <property type="molecule type" value="Genomic_DNA"/>
</dbReference>
<keyword evidence="3" id="KW-1185">Reference proteome</keyword>
<organism evidence="2 3">
    <name type="scientific">Paramuricea clavata</name>
    <name type="common">Red gorgonian</name>
    <name type="synonym">Violescent sea-whip</name>
    <dbReference type="NCBI Taxonomy" id="317549"/>
    <lineage>
        <taxon>Eukaryota</taxon>
        <taxon>Metazoa</taxon>
        <taxon>Cnidaria</taxon>
        <taxon>Anthozoa</taxon>
        <taxon>Octocorallia</taxon>
        <taxon>Malacalcyonacea</taxon>
        <taxon>Plexauridae</taxon>
        <taxon>Paramuricea</taxon>
    </lineage>
</organism>
<dbReference type="GO" id="GO:0009060">
    <property type="term" value="P:aerobic respiration"/>
    <property type="evidence" value="ECO:0007669"/>
    <property type="project" value="TreeGrafter"/>
</dbReference>
<dbReference type="Gene3D" id="1.20.1270.60">
    <property type="entry name" value="Arfaptin homology (AH) domain/BAR domain"/>
    <property type="match status" value="1"/>
</dbReference>
<dbReference type="PANTHER" id="PTHR11995:SF14">
    <property type="entry name" value="NADH DEHYDROGENASE [UBIQUINONE] IRON-SULFUR PROTEIN 7, MITOCHONDRIAL"/>
    <property type="match status" value="1"/>
</dbReference>
<reference evidence="2" key="1">
    <citation type="submission" date="2020-04" db="EMBL/GenBank/DDBJ databases">
        <authorList>
            <person name="Alioto T."/>
            <person name="Alioto T."/>
            <person name="Gomez Garrido J."/>
        </authorList>
    </citation>
    <scope>NUCLEOTIDE SEQUENCE</scope>
    <source>
        <strain evidence="2">A484AB</strain>
    </source>
</reference>
<sequence length="395" mass="45512">KTRELERFLSRLCQHQILRTSSLIQLFLTGSDEEIITAKEEFSERQSLKQSLIDHKPSRISTSDKGTLVKCQKYLVSIVNSLSGLINHLRSSLESGSKKGQGRWFKSIAESEPEETYLKTAAQALSKVCDDLEKGQKEDEKLIIGDLQSVLEYIYSCQELLGRVESSVNTFLYWEEEVRVCEEMKKNMNKESSTDLTTRWAEANSNLHAAKAHLEMMYENLSNELYHFDYQKELELREIFIEYTTLKFEQYEKVKRNSCMMNAYFAENAFTLTRHNSNQTSTYRLFPGSMLHAVQNNKVERGSHSIRLWTGSAQADDSVYDQMPEPRWVLSMGSCANGGGYYHYSYAVVRGCGRNVPVDIYVPGCPPTAEALLYGILQLQKKVRRQKPIAMWYRK</sequence>
<accession>A0A6S7FEV3</accession>
<evidence type="ECO:0000313" key="3">
    <source>
        <dbReference type="Proteomes" id="UP001152795"/>
    </source>
</evidence>
<dbReference type="Pfam" id="PF01058">
    <property type="entry name" value="Oxidored_q6"/>
    <property type="match status" value="1"/>
</dbReference>